<sequence>MQHHSHEEAVRLAYYGLKMLAVVTVIEVIISLFGKGYLGWEEAYYLTWVHYVAGTIIIVLSLYKAYFIVFHFMHLGLETKTMTRTVLLPLLLLIFAIIAFLWEGSYWHGNRSYILQQDQLQSERVVPDISPSLESERIKNIH</sequence>
<name>A0A953I0G3_9BACT</name>
<evidence type="ECO:0000313" key="7">
    <source>
        <dbReference type="EMBL" id="MBY5959012.1"/>
    </source>
</evidence>
<organism evidence="7 8">
    <name type="scientific">Membranihabitans marinus</name>
    <dbReference type="NCBI Taxonomy" id="1227546"/>
    <lineage>
        <taxon>Bacteria</taxon>
        <taxon>Pseudomonadati</taxon>
        <taxon>Bacteroidota</taxon>
        <taxon>Saprospiria</taxon>
        <taxon>Saprospirales</taxon>
        <taxon>Saprospiraceae</taxon>
        <taxon>Membranihabitans</taxon>
    </lineage>
</organism>
<keyword evidence="2" id="KW-1003">Cell membrane</keyword>
<evidence type="ECO:0000313" key="8">
    <source>
        <dbReference type="Proteomes" id="UP000753961"/>
    </source>
</evidence>
<feature type="transmembrane region" description="Helical" evidence="6">
    <location>
        <begin position="48"/>
        <end position="73"/>
    </location>
</feature>
<evidence type="ECO:0000256" key="1">
    <source>
        <dbReference type="ARBA" id="ARBA00004651"/>
    </source>
</evidence>
<dbReference type="RefSeq" id="WP_222580548.1">
    <property type="nucleotide sequence ID" value="NZ_JAHVHU010000011.1"/>
</dbReference>
<evidence type="ECO:0000256" key="2">
    <source>
        <dbReference type="ARBA" id="ARBA00022475"/>
    </source>
</evidence>
<dbReference type="EMBL" id="JAHVHU010000011">
    <property type="protein sequence ID" value="MBY5959012.1"/>
    <property type="molecule type" value="Genomic_DNA"/>
</dbReference>
<dbReference type="Pfam" id="PF03626">
    <property type="entry name" value="COX4_pro"/>
    <property type="match status" value="1"/>
</dbReference>
<dbReference type="GO" id="GO:0005886">
    <property type="term" value="C:plasma membrane"/>
    <property type="evidence" value="ECO:0007669"/>
    <property type="project" value="UniProtKB-SubCell"/>
</dbReference>
<keyword evidence="8" id="KW-1185">Reference proteome</keyword>
<comment type="subcellular location">
    <subcellularLocation>
        <location evidence="1">Cell membrane</location>
        <topology evidence="1">Multi-pass membrane protein</topology>
    </subcellularLocation>
</comment>
<gene>
    <name evidence="7" type="ORF">KUV50_12750</name>
</gene>
<keyword evidence="5 6" id="KW-0472">Membrane</keyword>
<dbReference type="InterPro" id="IPR005171">
    <property type="entry name" value="Cyt_c_oxidase_su4_prok"/>
</dbReference>
<evidence type="ECO:0000256" key="4">
    <source>
        <dbReference type="ARBA" id="ARBA00022989"/>
    </source>
</evidence>
<feature type="transmembrane region" description="Helical" evidence="6">
    <location>
        <begin position="12"/>
        <end position="33"/>
    </location>
</feature>
<dbReference type="Proteomes" id="UP000753961">
    <property type="component" value="Unassembled WGS sequence"/>
</dbReference>
<evidence type="ECO:0000256" key="3">
    <source>
        <dbReference type="ARBA" id="ARBA00022692"/>
    </source>
</evidence>
<reference evidence="7" key="1">
    <citation type="submission" date="2021-06" db="EMBL/GenBank/DDBJ databases">
        <title>44 bacteria genomes isolated from Dapeng, Shenzhen.</title>
        <authorList>
            <person name="Zheng W."/>
            <person name="Yu S."/>
            <person name="Huang Y."/>
        </authorList>
    </citation>
    <scope>NUCLEOTIDE SEQUENCE</scope>
    <source>
        <strain evidence="7">DP5N28-2</strain>
    </source>
</reference>
<proteinExistence type="predicted"/>
<protein>
    <submittedName>
        <fullName evidence="7">Cytochrome C oxidase subunit IV family protein</fullName>
    </submittedName>
</protein>
<keyword evidence="4 6" id="KW-1133">Transmembrane helix</keyword>
<keyword evidence="3 6" id="KW-0812">Transmembrane</keyword>
<dbReference type="AlphaFoldDB" id="A0A953I0G3"/>
<evidence type="ECO:0000256" key="5">
    <source>
        <dbReference type="ARBA" id="ARBA00023136"/>
    </source>
</evidence>
<accession>A0A953I0G3</accession>
<feature type="transmembrane region" description="Helical" evidence="6">
    <location>
        <begin position="85"/>
        <end position="102"/>
    </location>
</feature>
<comment type="caution">
    <text evidence="7">The sequence shown here is derived from an EMBL/GenBank/DDBJ whole genome shotgun (WGS) entry which is preliminary data.</text>
</comment>
<evidence type="ECO:0000256" key="6">
    <source>
        <dbReference type="SAM" id="Phobius"/>
    </source>
</evidence>